<dbReference type="InterPro" id="IPR050766">
    <property type="entry name" value="Bact_Lucif_Oxidored"/>
</dbReference>
<dbReference type="GO" id="GO:0004497">
    <property type="term" value="F:monooxygenase activity"/>
    <property type="evidence" value="ECO:0007669"/>
    <property type="project" value="UniProtKB-KW"/>
</dbReference>
<dbReference type="EC" id="1.-.-.-" evidence="4"/>
<gene>
    <name evidence="4" type="ORF">HMPREF0044_1133</name>
</gene>
<name>C0W143_9ACTO</name>
<evidence type="ECO:0000313" key="4">
    <source>
        <dbReference type="EMBL" id="EEH63532.1"/>
    </source>
</evidence>
<keyword evidence="1 4" id="KW-0560">Oxidoreductase</keyword>
<dbReference type="HOGENOM" id="CLU_027853_8_5_11"/>
<evidence type="ECO:0000313" key="5">
    <source>
        <dbReference type="Proteomes" id="UP000010301"/>
    </source>
</evidence>
<evidence type="ECO:0000256" key="1">
    <source>
        <dbReference type="ARBA" id="ARBA00023002"/>
    </source>
</evidence>
<dbReference type="NCBIfam" id="TIGR04036">
    <property type="entry name" value="LLM_CE1758_fam"/>
    <property type="match status" value="1"/>
</dbReference>
<dbReference type="GO" id="GO:0016705">
    <property type="term" value="F:oxidoreductase activity, acting on paired donors, with incorporation or reduction of molecular oxygen"/>
    <property type="evidence" value="ECO:0007669"/>
    <property type="project" value="InterPro"/>
</dbReference>
<sequence length="337" mass="37525">MEIGVFSVSDLTTNPVTNEPADEAQRIQEIVQIAKATEAAGLDTFGLGEHHNLPFFSSSPTTTLGFIAGQTTKLHLTTATTLITTNDPVKIAEDFAMLQHMAGDRVSVMLGRGNTTAVYPWFGKSPFDGLELAEENYGLLHRLWHEDVVNWEGKFRTPLVNFTSTPRPLNGKAPFVWHGSIRSVETADLAARYKDGFFHNNIFWNMEHTASLINLYRERWEAYGHGAKEDAIVGIGGQVYMADTEAEAKRIFRPFFDNAPVYGHGPSLESFEQATPLTVGTPEMVIDRYAKMKDHYGDVKRLLFLIDHAGQPVDMVLEQIQILGEVVAPALREVYGK</sequence>
<dbReference type="SUPFAM" id="SSF51679">
    <property type="entry name" value="Bacterial luciferase-like"/>
    <property type="match status" value="1"/>
</dbReference>
<comment type="caution">
    <text evidence="4">The sequence shown here is derived from an EMBL/GenBank/DDBJ whole genome shotgun (WGS) entry which is preliminary data.</text>
</comment>
<reference evidence="4 5" key="1">
    <citation type="submission" date="2009-01" db="EMBL/GenBank/DDBJ databases">
        <authorList>
            <person name="Qin X."/>
            <person name="Bachman B."/>
            <person name="Battles P."/>
            <person name="Bell A."/>
            <person name="Bess C."/>
            <person name="Bickham C."/>
            <person name="Chaboub L."/>
            <person name="Chen D."/>
            <person name="Coyle M."/>
            <person name="Deiros D.R."/>
            <person name="Dinh H."/>
            <person name="Forbes L."/>
            <person name="Fowler G."/>
            <person name="Francisco L."/>
            <person name="Fu Q."/>
            <person name="Gubbala S."/>
            <person name="Hale W."/>
            <person name="Han Y."/>
            <person name="Hemphill L."/>
            <person name="Highlander S.K."/>
            <person name="Hirani K."/>
            <person name="Hogues M."/>
            <person name="Jackson L."/>
            <person name="Jakkamsetti A."/>
            <person name="Javaid M."/>
            <person name="Jiang H."/>
            <person name="Korchina V."/>
            <person name="Kovar C."/>
            <person name="Lara F."/>
            <person name="Lee S."/>
            <person name="Mata R."/>
            <person name="Mathew T."/>
            <person name="Moen C."/>
            <person name="Morales K."/>
            <person name="Munidasa M."/>
            <person name="Nazareth L."/>
            <person name="Ngo R."/>
            <person name="Nguyen L."/>
            <person name="Okwuonu G."/>
            <person name="Ongeri F."/>
            <person name="Patil S."/>
            <person name="Petrosino J."/>
            <person name="Pham C."/>
            <person name="Pham P."/>
            <person name="Pu L.-L."/>
            <person name="Puazo M."/>
            <person name="Raj R."/>
            <person name="Reid J."/>
            <person name="Rouhana J."/>
            <person name="Saada N."/>
            <person name="Shang Y."/>
            <person name="Simmons D."/>
            <person name="Thornton R."/>
            <person name="Warren J."/>
            <person name="Weissenberger G."/>
            <person name="Zhang J."/>
            <person name="Zhang L."/>
            <person name="Zhou C."/>
            <person name="Zhu D."/>
            <person name="Muzny D."/>
            <person name="Worley K."/>
            <person name="Gibbs R."/>
        </authorList>
    </citation>
    <scope>NUCLEOTIDE SEQUENCE [LARGE SCALE GENOMIC DNA]</scope>
    <source>
        <strain evidence="4 5">DSM 15436</strain>
    </source>
</reference>
<dbReference type="Pfam" id="PF00296">
    <property type="entry name" value="Bac_luciferase"/>
    <property type="match status" value="1"/>
</dbReference>
<proteinExistence type="predicted"/>
<dbReference type="AlphaFoldDB" id="C0W143"/>
<protein>
    <submittedName>
        <fullName evidence="4">Luciferase-like monooxygenase, FMN-dependent, CE1758 family</fullName>
        <ecNumber evidence="4">1.-.-.-</ecNumber>
    </submittedName>
</protein>
<dbReference type="RefSeq" id="WP_006546303.1">
    <property type="nucleotide sequence ID" value="NZ_DS999541.1"/>
</dbReference>
<feature type="domain" description="Luciferase-like" evidence="3">
    <location>
        <begin position="1"/>
        <end position="291"/>
    </location>
</feature>
<dbReference type="eggNOG" id="COG2141">
    <property type="taxonomic scope" value="Bacteria"/>
</dbReference>
<dbReference type="GO" id="GO:0005829">
    <property type="term" value="C:cytosol"/>
    <property type="evidence" value="ECO:0007669"/>
    <property type="project" value="TreeGrafter"/>
</dbReference>
<keyword evidence="5" id="KW-1185">Reference proteome</keyword>
<evidence type="ECO:0000259" key="3">
    <source>
        <dbReference type="Pfam" id="PF00296"/>
    </source>
</evidence>
<dbReference type="Proteomes" id="UP000010301">
    <property type="component" value="Unassembled WGS sequence"/>
</dbReference>
<dbReference type="STRING" id="525245.HMPREF0044_1133"/>
<accession>C0W143</accession>
<keyword evidence="2 4" id="KW-0503">Monooxygenase</keyword>
<dbReference type="InterPro" id="IPR036661">
    <property type="entry name" value="Luciferase-like_sf"/>
</dbReference>
<dbReference type="PANTHER" id="PTHR30137:SF8">
    <property type="entry name" value="BLR5498 PROTEIN"/>
    <property type="match status" value="1"/>
</dbReference>
<organism evidence="4 5">
    <name type="scientific">Gleimia coleocanis DSM 15436</name>
    <dbReference type="NCBI Taxonomy" id="525245"/>
    <lineage>
        <taxon>Bacteria</taxon>
        <taxon>Bacillati</taxon>
        <taxon>Actinomycetota</taxon>
        <taxon>Actinomycetes</taxon>
        <taxon>Actinomycetales</taxon>
        <taxon>Actinomycetaceae</taxon>
        <taxon>Gleimia</taxon>
    </lineage>
</organism>
<dbReference type="InterPro" id="IPR011251">
    <property type="entry name" value="Luciferase-like_dom"/>
</dbReference>
<dbReference type="EMBL" id="ACFG01000032">
    <property type="protein sequence ID" value="EEH63532.1"/>
    <property type="molecule type" value="Genomic_DNA"/>
</dbReference>
<evidence type="ECO:0000256" key="2">
    <source>
        <dbReference type="ARBA" id="ARBA00023033"/>
    </source>
</evidence>
<dbReference type="InterPro" id="IPR023934">
    <property type="entry name" value="LLM_FMN-dep_put"/>
</dbReference>
<dbReference type="Gene3D" id="3.20.20.30">
    <property type="entry name" value="Luciferase-like domain"/>
    <property type="match status" value="1"/>
</dbReference>
<dbReference type="OrthoDB" id="9776438at2"/>
<dbReference type="PANTHER" id="PTHR30137">
    <property type="entry name" value="LUCIFERASE-LIKE MONOOXYGENASE"/>
    <property type="match status" value="1"/>
</dbReference>